<evidence type="ECO:0000313" key="2">
    <source>
        <dbReference type="EMBL" id="OKA32010.1"/>
    </source>
</evidence>
<dbReference type="Proteomes" id="UP000186535">
    <property type="component" value="Unassembled WGS sequence"/>
</dbReference>
<comment type="caution">
    <text evidence="2">The sequence shown here is derived from an EMBL/GenBank/DDBJ whole genome shotgun (WGS) entry which is preliminary data.</text>
</comment>
<evidence type="ECO:0000256" key="1">
    <source>
        <dbReference type="SAM" id="Phobius"/>
    </source>
</evidence>
<dbReference type="AlphaFoldDB" id="A0A1Q4L4J2"/>
<sequence>MDEFLLVPIIFMLSVIVFILLCLIVNVLFLNFEKELPDPLKLGLPGMLTCLIVLLILHFIK</sequence>
<name>A0A1Q4L4J2_BACCE</name>
<accession>A0A1Q4L4J2</accession>
<organism evidence="2 3">
    <name type="scientific">Bacillus cereus</name>
    <dbReference type="NCBI Taxonomy" id="1396"/>
    <lineage>
        <taxon>Bacteria</taxon>
        <taxon>Bacillati</taxon>
        <taxon>Bacillota</taxon>
        <taxon>Bacilli</taxon>
        <taxon>Bacillales</taxon>
        <taxon>Bacillaceae</taxon>
        <taxon>Bacillus</taxon>
        <taxon>Bacillus cereus group</taxon>
    </lineage>
</organism>
<proteinExistence type="predicted"/>
<dbReference type="EMBL" id="MPON01000025">
    <property type="protein sequence ID" value="OKA32010.1"/>
    <property type="molecule type" value="Genomic_DNA"/>
</dbReference>
<feature type="transmembrane region" description="Helical" evidence="1">
    <location>
        <begin position="6"/>
        <end position="30"/>
    </location>
</feature>
<evidence type="ECO:0008006" key="4">
    <source>
        <dbReference type="Google" id="ProtNLM"/>
    </source>
</evidence>
<reference evidence="2 3" key="1">
    <citation type="submission" date="2016-11" db="EMBL/GenBank/DDBJ databases">
        <title>Identification of Bacillus cereus isolated from egg-white.</title>
        <authorList>
            <person name="Soni A."/>
            <person name="Oey I."/>
            <person name="Silcock P."/>
            <person name="Bremer P."/>
        </authorList>
    </citation>
    <scope>NUCLEOTIDE SEQUENCE [LARGE SCALE GENOMIC DNA]</scope>
    <source>
        <strain evidence="2 3">NZAS03</strain>
    </source>
</reference>
<keyword evidence="1" id="KW-0472">Membrane</keyword>
<evidence type="ECO:0000313" key="3">
    <source>
        <dbReference type="Proteomes" id="UP000186535"/>
    </source>
</evidence>
<gene>
    <name evidence="2" type="ORF">BJR07_29185</name>
</gene>
<protein>
    <recommendedName>
        <fullName evidence="4">Group-specific protein</fullName>
    </recommendedName>
</protein>
<keyword evidence="1" id="KW-0812">Transmembrane</keyword>
<keyword evidence="1" id="KW-1133">Transmembrane helix</keyword>
<feature type="transmembrane region" description="Helical" evidence="1">
    <location>
        <begin position="42"/>
        <end position="60"/>
    </location>
</feature>